<gene>
    <name evidence="1" type="ORF">THERU_06890</name>
</gene>
<dbReference type="KEGG" id="trd:THERU_06890"/>
<keyword evidence="2" id="KW-1185">Reference proteome</keyword>
<reference evidence="1 2" key="1">
    <citation type="submission" date="2013-12" db="EMBL/GenBank/DDBJ databases">
        <authorList>
            <consortium name="DOE Joint Genome Institute"/>
            <person name="Eisen J."/>
            <person name="Huntemann M."/>
            <person name="Han J."/>
            <person name="Chen A."/>
            <person name="Kyrpides N."/>
            <person name="Mavromatis K."/>
            <person name="Markowitz V."/>
            <person name="Palaniappan K."/>
            <person name="Ivanova N."/>
            <person name="Schaumberg A."/>
            <person name="Pati A."/>
            <person name="Liolios K."/>
            <person name="Nordberg H.P."/>
            <person name="Cantor M.N."/>
            <person name="Hua S.X."/>
            <person name="Woyke T."/>
        </authorList>
    </citation>
    <scope>NUCLEOTIDE SEQUENCE [LARGE SCALE GENOMIC DNA]</scope>
    <source>
        <strain evidence="1 2">DSM 23557</strain>
    </source>
</reference>
<dbReference type="EMBL" id="CP007028">
    <property type="protein sequence ID" value="AHE96437.1"/>
    <property type="molecule type" value="Genomic_DNA"/>
</dbReference>
<sequence>MKRLIVKDRKLAKKLEDRLIKKGLVVALCEGEENSPLLKKAQVVIQVKNA</sequence>
<proteinExistence type="predicted"/>
<accession>W0DGQ1</accession>
<dbReference type="RefSeq" id="WP_169727100.1">
    <property type="nucleotide sequence ID" value="NZ_CP007028.1"/>
</dbReference>
<name>W0DGQ1_9AQUI</name>
<evidence type="ECO:0000313" key="2">
    <source>
        <dbReference type="Proteomes" id="UP000018914"/>
    </source>
</evidence>
<protein>
    <submittedName>
        <fullName evidence="1">Uncharacterized protein</fullName>
    </submittedName>
</protein>
<evidence type="ECO:0000313" key="1">
    <source>
        <dbReference type="EMBL" id="AHE96437.1"/>
    </source>
</evidence>
<dbReference type="AlphaFoldDB" id="W0DGQ1"/>
<organism evidence="2">
    <name type="scientific">Thermocrinis ruber</name>
    <dbReference type="NCBI Taxonomy" id="75906"/>
    <lineage>
        <taxon>Bacteria</taxon>
        <taxon>Pseudomonadati</taxon>
        <taxon>Aquificota</taxon>
        <taxon>Aquificia</taxon>
        <taxon>Aquificales</taxon>
        <taxon>Aquificaceae</taxon>
        <taxon>Thermocrinis</taxon>
    </lineage>
</organism>
<dbReference type="HOGENOM" id="CLU_3123730_0_0_0"/>
<dbReference type="Proteomes" id="UP000018914">
    <property type="component" value="Chromosome"/>
</dbReference>